<feature type="domain" description="FAS1" evidence="1">
    <location>
        <begin position="171"/>
        <end position="301"/>
    </location>
</feature>
<dbReference type="PROSITE" id="PS50213">
    <property type="entry name" value="FAS1"/>
    <property type="match status" value="2"/>
</dbReference>
<dbReference type="InterPro" id="IPR000782">
    <property type="entry name" value="FAS1_domain"/>
</dbReference>
<comment type="caution">
    <text evidence="2">The sequence shown here is derived from an EMBL/GenBank/DDBJ whole genome shotgun (WGS) entry which is preliminary data.</text>
</comment>
<dbReference type="PANTHER" id="PTHR10900:SF77">
    <property type="entry name" value="FI19380P1"/>
    <property type="match status" value="1"/>
</dbReference>
<dbReference type="InterPro" id="IPR036378">
    <property type="entry name" value="FAS1_dom_sf"/>
</dbReference>
<dbReference type="Pfam" id="PF02469">
    <property type="entry name" value="Fasciclin"/>
    <property type="match status" value="2"/>
</dbReference>
<evidence type="ECO:0000259" key="1">
    <source>
        <dbReference type="PROSITE" id="PS50213"/>
    </source>
</evidence>
<dbReference type="RefSeq" id="XP_062806307.1">
    <property type="nucleotide sequence ID" value="XM_062943233.1"/>
</dbReference>
<dbReference type="Gene3D" id="2.30.180.10">
    <property type="entry name" value="FAS1 domain"/>
    <property type="match status" value="2"/>
</dbReference>
<organism evidence="2 3">
    <name type="scientific">Podospora pseudoanserina</name>
    <dbReference type="NCBI Taxonomy" id="2609844"/>
    <lineage>
        <taxon>Eukaryota</taxon>
        <taxon>Fungi</taxon>
        <taxon>Dikarya</taxon>
        <taxon>Ascomycota</taxon>
        <taxon>Pezizomycotina</taxon>
        <taxon>Sordariomycetes</taxon>
        <taxon>Sordariomycetidae</taxon>
        <taxon>Sordariales</taxon>
        <taxon>Podosporaceae</taxon>
        <taxon>Podospora</taxon>
    </lineage>
</organism>
<sequence length="377" mass="39385">MKGRDLHHPAVRYMFEHHDFQPDSLTEILAQDNATLSTLTSLLQLVPDLFQTLSTAQNITLLAPSNEAFTNLLSRNPRSAELMTNPRALSGVLQYHVLSGKFLSTDFTTSPIFPSTLLSNPFANVTGGQKLQLTLLNETASLFSGYKQASSDLTFANSNNTLHIISSVLTVPAPLSQTLSNINLTSLVGALTTARLSSGTSSLQDMTLFAPSNPAFQAIGSAASGLSDTDLANILGYHLVPSRILFSPRLLAQDQIVLATLQGSNLTIRRDGNQLFVNSARVILGDVLVGNGVVHVIDNVLNPSNTSATPDPAAATQAPAFAGVTPVADIPFTSGIVPTTTFVPVTVPLNGAGKGAFAAVPTGVMLAAGAAVLAAGM</sequence>
<gene>
    <name evidence="2" type="ORF">QC764_119690</name>
</gene>
<feature type="domain" description="FAS1" evidence="1">
    <location>
        <begin position="23"/>
        <end position="169"/>
    </location>
</feature>
<name>A0ABR0IRU0_9PEZI</name>
<reference evidence="2 3" key="1">
    <citation type="journal article" date="2023" name="bioRxiv">
        <title>High-quality genome assemblies of four members of thePodospora anserinaspecies complex.</title>
        <authorList>
            <person name="Ament-Velasquez S.L."/>
            <person name="Vogan A.A."/>
            <person name="Wallerman O."/>
            <person name="Hartmann F."/>
            <person name="Gautier V."/>
            <person name="Silar P."/>
            <person name="Giraud T."/>
            <person name="Johannesson H."/>
        </authorList>
    </citation>
    <scope>NUCLEOTIDE SEQUENCE [LARGE SCALE GENOMIC DNA]</scope>
    <source>
        <strain evidence="2 3">CBS 124.78</strain>
    </source>
</reference>
<protein>
    <recommendedName>
        <fullName evidence="1">FAS1 domain-containing protein</fullName>
    </recommendedName>
</protein>
<evidence type="ECO:0000313" key="2">
    <source>
        <dbReference type="EMBL" id="KAK4682837.1"/>
    </source>
</evidence>
<accession>A0ABR0IRU0</accession>
<dbReference type="EMBL" id="JAFFHC010000001">
    <property type="protein sequence ID" value="KAK4682837.1"/>
    <property type="molecule type" value="Genomic_DNA"/>
</dbReference>
<dbReference type="PANTHER" id="PTHR10900">
    <property type="entry name" value="PERIOSTIN-RELATED"/>
    <property type="match status" value="1"/>
</dbReference>
<keyword evidence="3" id="KW-1185">Reference proteome</keyword>
<evidence type="ECO:0000313" key="3">
    <source>
        <dbReference type="Proteomes" id="UP001323617"/>
    </source>
</evidence>
<dbReference type="InterPro" id="IPR050904">
    <property type="entry name" value="Adhesion/Biosynth-related"/>
</dbReference>
<dbReference type="SUPFAM" id="SSF82153">
    <property type="entry name" value="FAS1 domain"/>
    <property type="match status" value="2"/>
</dbReference>
<proteinExistence type="predicted"/>
<dbReference type="GeneID" id="87964098"/>
<dbReference type="Proteomes" id="UP001323617">
    <property type="component" value="Unassembled WGS sequence"/>
</dbReference>
<dbReference type="SMART" id="SM00554">
    <property type="entry name" value="FAS1"/>
    <property type="match status" value="2"/>
</dbReference>